<proteinExistence type="predicted"/>
<gene>
    <name evidence="1" type="ORF">CEXT_88981</name>
</gene>
<keyword evidence="2" id="KW-1185">Reference proteome</keyword>
<sequence length="88" mass="10737">MYQSMHGCRGRWKFLFKFQFWIKKNVRSLPLMALQKSEKNRFSNLQEELLIEPIMKIIQLEDILEKQESFERARLQITKHTSLLQCYT</sequence>
<protein>
    <submittedName>
        <fullName evidence="1">Uncharacterized protein</fullName>
    </submittedName>
</protein>
<name>A0AAV4V548_CAEEX</name>
<dbReference type="Proteomes" id="UP001054945">
    <property type="component" value="Unassembled WGS sequence"/>
</dbReference>
<reference evidence="1 2" key="1">
    <citation type="submission" date="2021-06" db="EMBL/GenBank/DDBJ databases">
        <title>Caerostris extrusa draft genome.</title>
        <authorList>
            <person name="Kono N."/>
            <person name="Arakawa K."/>
        </authorList>
    </citation>
    <scope>NUCLEOTIDE SEQUENCE [LARGE SCALE GENOMIC DNA]</scope>
</reference>
<dbReference type="EMBL" id="BPLR01013955">
    <property type="protein sequence ID" value="GIY65060.1"/>
    <property type="molecule type" value="Genomic_DNA"/>
</dbReference>
<evidence type="ECO:0000313" key="2">
    <source>
        <dbReference type="Proteomes" id="UP001054945"/>
    </source>
</evidence>
<dbReference type="AlphaFoldDB" id="A0AAV4V548"/>
<evidence type="ECO:0000313" key="1">
    <source>
        <dbReference type="EMBL" id="GIY65060.1"/>
    </source>
</evidence>
<organism evidence="1 2">
    <name type="scientific">Caerostris extrusa</name>
    <name type="common">Bark spider</name>
    <name type="synonym">Caerostris bankana</name>
    <dbReference type="NCBI Taxonomy" id="172846"/>
    <lineage>
        <taxon>Eukaryota</taxon>
        <taxon>Metazoa</taxon>
        <taxon>Ecdysozoa</taxon>
        <taxon>Arthropoda</taxon>
        <taxon>Chelicerata</taxon>
        <taxon>Arachnida</taxon>
        <taxon>Araneae</taxon>
        <taxon>Araneomorphae</taxon>
        <taxon>Entelegynae</taxon>
        <taxon>Araneoidea</taxon>
        <taxon>Araneidae</taxon>
        <taxon>Caerostris</taxon>
    </lineage>
</organism>
<accession>A0AAV4V548</accession>
<comment type="caution">
    <text evidence="1">The sequence shown here is derived from an EMBL/GenBank/DDBJ whole genome shotgun (WGS) entry which is preliminary data.</text>
</comment>